<keyword evidence="2" id="KW-1185">Reference proteome</keyword>
<dbReference type="AlphaFoldDB" id="A0A317FAH4"/>
<name>A0A317FAH4_9PROT</name>
<sequence>MFVYLDDTRQLGLDCFAHLAPRRGIAFGWTMVPRGVEGAVDIAAGPDAPCAILHASFHERPDVAIADPRDSVVQGFTLVFELPEEPPTELVLTLNAGEALIRADMLSAEVEHALPKAVAVRAWRINLALLRESAQVPELAPMLTHQNRPLGAFADWLAAMPAVRGRATNYGRIAEAEALQAASGEVLVMLRAEGALPPAARIDAAAIGWLRTAPGAPAEPRLLDFAEWHGARLPAAFAGYGRIGGPLADRLQAVEVLVHAEADAGEEVWLRCHPAPASVPDLLDAACRATATGLAVPVEAAGSAGLALLREVIARREAAFAPMLRAFGRVAAAAAEDRPRTALLLGADDPALARLFHVTAPIFARHCDRLLLMGAAADDAAQAFGAARRPEVLVGEAAAEALRLASGTSGLLALDAPAFAEAVIADDPDAAFTEVLSGAELARLLALHTVAGCAPSLADSLQRLLRARQAKGTARHFAPLPRNWSNRHAAEPVHAHLERLWSAGAATTPAEAAAHA</sequence>
<dbReference type="Proteomes" id="UP000245765">
    <property type="component" value="Unassembled WGS sequence"/>
</dbReference>
<evidence type="ECO:0000313" key="1">
    <source>
        <dbReference type="EMBL" id="PWS34919.1"/>
    </source>
</evidence>
<accession>A0A317FAH4</accession>
<gene>
    <name evidence="1" type="ORF">DFH01_21475</name>
</gene>
<dbReference type="EMBL" id="QGNA01000005">
    <property type="protein sequence ID" value="PWS34919.1"/>
    <property type="molecule type" value="Genomic_DNA"/>
</dbReference>
<dbReference type="OrthoDB" id="7275624at2"/>
<dbReference type="RefSeq" id="WP_109872561.1">
    <property type="nucleotide sequence ID" value="NZ_QGNA01000005.1"/>
</dbReference>
<organism evidence="1 2">
    <name type="scientific">Falsiroseomonas bella</name>
    <dbReference type="NCBI Taxonomy" id="2184016"/>
    <lineage>
        <taxon>Bacteria</taxon>
        <taxon>Pseudomonadati</taxon>
        <taxon>Pseudomonadota</taxon>
        <taxon>Alphaproteobacteria</taxon>
        <taxon>Acetobacterales</taxon>
        <taxon>Roseomonadaceae</taxon>
        <taxon>Falsiroseomonas</taxon>
    </lineage>
</organism>
<proteinExistence type="predicted"/>
<reference evidence="2" key="1">
    <citation type="submission" date="2018-05" db="EMBL/GenBank/DDBJ databases">
        <authorList>
            <person name="Du Z."/>
            <person name="Wang X."/>
        </authorList>
    </citation>
    <scope>NUCLEOTIDE SEQUENCE [LARGE SCALE GENOMIC DNA]</scope>
    <source>
        <strain evidence="2">CQN31</strain>
    </source>
</reference>
<protein>
    <submittedName>
        <fullName evidence="1">Uncharacterized protein</fullName>
    </submittedName>
</protein>
<comment type="caution">
    <text evidence="1">The sequence shown here is derived from an EMBL/GenBank/DDBJ whole genome shotgun (WGS) entry which is preliminary data.</text>
</comment>
<evidence type="ECO:0000313" key="2">
    <source>
        <dbReference type="Proteomes" id="UP000245765"/>
    </source>
</evidence>